<dbReference type="RefSeq" id="WP_199261869.1">
    <property type="nucleotide sequence ID" value="NZ_CP054140.1"/>
</dbReference>
<keyword evidence="1" id="KW-0472">Membrane</keyword>
<keyword evidence="1" id="KW-0812">Transmembrane</keyword>
<evidence type="ECO:0000313" key="4">
    <source>
        <dbReference type="Proteomes" id="UP000596092"/>
    </source>
</evidence>
<organism evidence="3 4">
    <name type="scientific">Desulfobulbus oligotrophicus</name>
    <dbReference type="NCBI Taxonomy" id="1909699"/>
    <lineage>
        <taxon>Bacteria</taxon>
        <taxon>Pseudomonadati</taxon>
        <taxon>Thermodesulfobacteriota</taxon>
        <taxon>Desulfobulbia</taxon>
        <taxon>Desulfobulbales</taxon>
        <taxon>Desulfobulbaceae</taxon>
        <taxon>Desulfobulbus</taxon>
    </lineage>
</organism>
<dbReference type="Pfam" id="PF13487">
    <property type="entry name" value="HD_5"/>
    <property type="match status" value="1"/>
</dbReference>
<dbReference type="InterPro" id="IPR007890">
    <property type="entry name" value="CHASE2"/>
</dbReference>
<dbReference type="InterPro" id="IPR052020">
    <property type="entry name" value="Cyclic_di-GMP/3'3'-cGAMP_PDE"/>
</dbReference>
<dbReference type="AlphaFoldDB" id="A0A7T6AR21"/>
<proteinExistence type="predicted"/>
<feature type="transmembrane region" description="Helical" evidence="1">
    <location>
        <begin position="418"/>
        <end position="440"/>
    </location>
</feature>
<dbReference type="PANTHER" id="PTHR45228">
    <property type="entry name" value="CYCLIC DI-GMP PHOSPHODIESTERASE TM_0186-RELATED"/>
    <property type="match status" value="1"/>
</dbReference>
<dbReference type="KEGG" id="dog:HP555_09455"/>
<dbReference type="CDD" id="cd00077">
    <property type="entry name" value="HDc"/>
    <property type="match status" value="1"/>
</dbReference>
<protein>
    <submittedName>
        <fullName evidence="3">CHASE2 domain-containing protein</fullName>
    </submittedName>
</protein>
<dbReference type="SMART" id="SM01080">
    <property type="entry name" value="CHASE2"/>
    <property type="match status" value="1"/>
</dbReference>
<feature type="transmembrane region" description="Helical" evidence="1">
    <location>
        <begin position="20"/>
        <end position="37"/>
    </location>
</feature>
<dbReference type="Gene3D" id="1.10.3210.10">
    <property type="entry name" value="Hypothetical protein af1432"/>
    <property type="match status" value="1"/>
</dbReference>
<accession>A0A7T6AR21</accession>
<evidence type="ECO:0000313" key="3">
    <source>
        <dbReference type="EMBL" id="QQG66078.1"/>
    </source>
</evidence>
<dbReference type="InterPro" id="IPR003607">
    <property type="entry name" value="HD/PDEase_dom"/>
</dbReference>
<feature type="transmembrane region" description="Helical" evidence="1">
    <location>
        <begin position="390"/>
        <end position="412"/>
    </location>
</feature>
<dbReference type="PROSITE" id="PS51832">
    <property type="entry name" value="HD_GYP"/>
    <property type="match status" value="1"/>
</dbReference>
<dbReference type="InterPro" id="IPR037522">
    <property type="entry name" value="HD_GYP_dom"/>
</dbReference>
<gene>
    <name evidence="3" type="ORF">HP555_09455</name>
</gene>
<feature type="domain" description="HD-GYP" evidence="2">
    <location>
        <begin position="454"/>
        <end position="667"/>
    </location>
</feature>
<keyword evidence="4" id="KW-1185">Reference proteome</keyword>
<name>A0A7T6AR21_9BACT</name>
<dbReference type="Proteomes" id="UP000596092">
    <property type="component" value="Chromosome"/>
</dbReference>
<dbReference type="Pfam" id="PF05226">
    <property type="entry name" value="CHASE2"/>
    <property type="match status" value="1"/>
</dbReference>
<sequence length="670" mass="73789">MTAFRSFFHHTTLETNRGVLTVGVLLGVVAAVLVLLGPESLRRFDRLVYDFMLHGLGQKPAHPKVLIVDIDEKSLSRYGQWPWPRHLVARLLNTIRDGQPDGVGVDILFAEPDRSSLKFISQDLQTYLGDTVDLTALPKEMLDHDWALSQVVQRGLFSLGVMFSFDGNGRTTGPLPDSGISVTVVKRHSGGQSFFPVAESFVATLPQLAQAAEGLGFFNAVPDTDGTLRRVPLLIRHQDVYYPSFALTTYLLAQKKKSVTVDSSYTWFHSVQAAGTDIPVDQHGFAAIRFRGPAKTYPYISAADVLDGTVSAQVFHSRIVFVGSSVEGLKDSHVTSVDRHMPGVEVHATMVGALFDGDFISLPVWTDVLQAAGALLAVVLATVMIVQLSIWAAGVTLLGIICAIIGSSIALLTRYQVFLSPVPITVAVVFSFTLLSLIRFRSEELRLVHRERQLAAAKDCAIVGWASLAETRDTETGNHIFRTQKYIRAMAEFLLEHKQVDYRLQPKDVDLLFKSSPLHDVGKVGVPDAILLKPGRLTPAEFEEMKKHTVYGAEALAKAESASGLTDETSFLKTAREIALTHHERWDGSGYPYGLKGKAIPLSGRLMALADVYDALISERVYKKAMSHEEAVRIIRSSSGSHFDPEIVALFEIIEHVFRTISQEHADHQQ</sequence>
<dbReference type="SMART" id="SM00471">
    <property type="entry name" value="HDc"/>
    <property type="match status" value="1"/>
</dbReference>
<dbReference type="PANTHER" id="PTHR45228:SF5">
    <property type="entry name" value="CYCLIC DI-GMP PHOSPHODIESTERASE VC_1348-RELATED"/>
    <property type="match status" value="1"/>
</dbReference>
<reference evidence="3 4" key="1">
    <citation type="submission" date="2020-05" db="EMBL/GenBank/DDBJ databases">
        <title>Complete genome of Desulfobulbus oligotrophicus.</title>
        <authorList>
            <person name="Podar M."/>
        </authorList>
    </citation>
    <scope>NUCLEOTIDE SEQUENCE [LARGE SCALE GENOMIC DNA]</scope>
    <source>
        <strain evidence="3 4">Prop6</strain>
    </source>
</reference>
<evidence type="ECO:0000256" key="1">
    <source>
        <dbReference type="SAM" id="Phobius"/>
    </source>
</evidence>
<dbReference type="EMBL" id="CP054140">
    <property type="protein sequence ID" value="QQG66078.1"/>
    <property type="molecule type" value="Genomic_DNA"/>
</dbReference>
<evidence type="ECO:0000259" key="2">
    <source>
        <dbReference type="PROSITE" id="PS51832"/>
    </source>
</evidence>
<dbReference type="SUPFAM" id="SSF109604">
    <property type="entry name" value="HD-domain/PDEase-like"/>
    <property type="match status" value="1"/>
</dbReference>
<keyword evidence="1" id="KW-1133">Transmembrane helix</keyword>